<sequence length="695" mass="75363">MDFQRLAGLQLERNAQLTNRDISHLLADVNAVRCLTQAAINVELFTIPLYMTTMYSIHGMHSITGEGNALYLGRRWPGISPTPNPQTANEQACNLIFSVFIQEMLHLQMAANIHNALSNTVAGSEAKPADFNSPLLMNADNSWICYGDDKTTIPHVLDLTDLSEAPYNTVKVALEELNDNSIDLFLLIEEPSDVLASRICPEKRDKYIATNGQGVDGSVPFAGWSASSTEAELPLFGTIATMYECLAAYLNITYSDGNSLFSKLFDPNSIQRDLFNTEEAGHPLAEFPRMKTVVDSKDLNQAKRQIFQLMNAITDQGEGATMKTEPDQDLPAGLVGAPVEPNYQPNFHALQTDYKQYDEHGDELPMSGAAHARFFGGVVDHYDRFQQVKGLLESGEITTWADWHGKVANQWQADDLQTAEYKDNQYAAALPSAEAVSTALNNLKAGGDDQWEEMSHVAIGAIAGITTVLNKYWTNKNVDFPFPSMSGSGDRVSICWAVFGRAPDLSLTKDDADYQRIPEHERDYLYHACQGMALQPGPDEPKNGCASKQIFHTCRGSNSCKAEGGCGFVQKTSGGGAGCRSLSATPSNKNAVQAGCGAPELYSPPADNACGGLGGCAVPISASQLYPDSGLMPIYQLRAGNAPEQIPNDGVQFAKGDAVYDVAWQAYSKALAVDGKTAVDKPEPSDLRLAFPPST</sequence>
<protein>
    <recommendedName>
        <fullName evidence="1">Iminophenyl-pyruvate dimer synthase domain-containing protein</fullName>
    </recommendedName>
</protein>
<evidence type="ECO:0000313" key="2">
    <source>
        <dbReference type="EMBL" id="MBN3576698.1"/>
    </source>
</evidence>
<dbReference type="InterPro" id="IPR012347">
    <property type="entry name" value="Ferritin-like"/>
</dbReference>
<dbReference type="Gene3D" id="1.20.1260.10">
    <property type="match status" value="1"/>
</dbReference>
<proteinExistence type="predicted"/>
<dbReference type="EMBL" id="JAFHLB010000003">
    <property type="protein sequence ID" value="MBN3576698.1"/>
    <property type="molecule type" value="Genomic_DNA"/>
</dbReference>
<name>A0ABS3A0K0_9VIBR</name>
<dbReference type="RefSeq" id="WP_206368994.1">
    <property type="nucleotide sequence ID" value="NZ_CAWPTM010000145.1"/>
</dbReference>
<dbReference type="Proteomes" id="UP000779070">
    <property type="component" value="Unassembled WGS sequence"/>
</dbReference>
<accession>A0ABS3A0K0</accession>
<organism evidence="2 3">
    <name type="scientific">Vibrio neptunius</name>
    <dbReference type="NCBI Taxonomy" id="170651"/>
    <lineage>
        <taxon>Bacteria</taxon>
        <taxon>Pseudomonadati</taxon>
        <taxon>Pseudomonadota</taxon>
        <taxon>Gammaproteobacteria</taxon>
        <taxon>Vibrionales</taxon>
        <taxon>Vibrionaceae</taxon>
        <taxon>Vibrio</taxon>
    </lineage>
</organism>
<dbReference type="InterPro" id="IPR026820">
    <property type="entry name" value="VioB/RebD_dom"/>
</dbReference>
<dbReference type="Pfam" id="PF12902">
    <property type="entry name" value="Ferritin-like"/>
    <property type="match status" value="1"/>
</dbReference>
<reference evidence="2 3" key="1">
    <citation type="submission" date="2021-02" db="EMBL/GenBank/DDBJ databases">
        <title>Draft Genome Sequences of 5 Vibrio neptunius Strains Isolated From of Bivalve Hatcheries.</title>
        <authorList>
            <person name="Galvis F."/>
            <person name="Barja J.L."/>
            <person name="Lemos M.L."/>
            <person name="Balado M."/>
        </authorList>
    </citation>
    <scope>NUCLEOTIDE SEQUENCE [LARGE SCALE GENOMIC DNA]</scope>
    <source>
        <strain evidence="2 3">PP-145.98</strain>
    </source>
</reference>
<comment type="caution">
    <text evidence="2">The sequence shown here is derived from an EMBL/GenBank/DDBJ whole genome shotgun (WGS) entry which is preliminary data.</text>
</comment>
<feature type="domain" description="Iminophenyl-pyruvate dimer synthase" evidence="1">
    <location>
        <begin position="37"/>
        <end position="324"/>
    </location>
</feature>
<keyword evidence="3" id="KW-1185">Reference proteome</keyword>
<evidence type="ECO:0000259" key="1">
    <source>
        <dbReference type="Pfam" id="PF12902"/>
    </source>
</evidence>
<gene>
    <name evidence="2" type="ORF">JYA62_03325</name>
</gene>
<evidence type="ECO:0000313" key="3">
    <source>
        <dbReference type="Proteomes" id="UP000779070"/>
    </source>
</evidence>